<reference evidence="1 2" key="1">
    <citation type="submission" date="2023-03" db="EMBL/GenBank/DDBJ databases">
        <title>Bacillus Genome Sequencing.</title>
        <authorList>
            <person name="Dunlap C."/>
        </authorList>
    </citation>
    <scope>NUCLEOTIDE SEQUENCE [LARGE SCALE GENOMIC DNA]</scope>
    <source>
        <strain evidence="1 2">B-14544</strain>
    </source>
</reference>
<dbReference type="RefSeq" id="WP_327967170.1">
    <property type="nucleotide sequence ID" value="NZ_JARMQG010000084.1"/>
</dbReference>
<name>A0ABU6N896_9BACI</name>
<sequence>MHSISDSKTKRMIYKEQYLDRIGETKTNSYGSKMVIDEYNNSKDIWVRFVEYDYLVHTTYKNFSTGSIDCPYDKTVFGFGYLGNGIYKTKINGEQTLAYKTWKSMIERCHSKRYQQKCPTYIDCNIYEEWYNFQNFAKWFDKNYYEIEDEKMGLDKDILVKGNKTYSPETCIFVPTSINSLFTKTNSLRGNLPIGVHFFKQTNKYLANCRNGKGKKIGLGSFNTPDEAFRAYKEFKEKLIKQIAEDYKNKIPDKLYEAMLRYEVEITD</sequence>
<dbReference type="Proteomes" id="UP001330749">
    <property type="component" value="Unassembled WGS sequence"/>
</dbReference>
<gene>
    <name evidence="1" type="ORF">P4447_07355</name>
</gene>
<dbReference type="EMBL" id="JARMQG010000084">
    <property type="protein sequence ID" value="MED3562268.1"/>
    <property type="molecule type" value="Genomic_DNA"/>
</dbReference>
<accession>A0ABU6N896</accession>
<organism evidence="1 2">
    <name type="scientific">Bacillus xiapuensis</name>
    <dbReference type="NCBI Taxonomy" id="2014075"/>
    <lineage>
        <taxon>Bacteria</taxon>
        <taxon>Bacillati</taxon>
        <taxon>Bacillota</taxon>
        <taxon>Bacilli</taxon>
        <taxon>Bacillales</taxon>
        <taxon>Bacillaceae</taxon>
        <taxon>Bacillus</taxon>
    </lineage>
</organism>
<dbReference type="InterPro" id="IPR016177">
    <property type="entry name" value="DNA-bd_dom_sf"/>
</dbReference>
<comment type="caution">
    <text evidence="1">The sequence shown here is derived from an EMBL/GenBank/DDBJ whole genome shotgun (WGS) entry which is preliminary data.</text>
</comment>
<keyword evidence="2" id="KW-1185">Reference proteome</keyword>
<protein>
    <recommendedName>
        <fullName evidence="3">AP2/ERF domain-containing protein</fullName>
    </recommendedName>
</protein>
<evidence type="ECO:0000313" key="2">
    <source>
        <dbReference type="Proteomes" id="UP001330749"/>
    </source>
</evidence>
<evidence type="ECO:0008006" key="3">
    <source>
        <dbReference type="Google" id="ProtNLM"/>
    </source>
</evidence>
<proteinExistence type="predicted"/>
<dbReference type="SUPFAM" id="SSF54171">
    <property type="entry name" value="DNA-binding domain"/>
    <property type="match status" value="1"/>
</dbReference>
<evidence type="ECO:0000313" key="1">
    <source>
        <dbReference type="EMBL" id="MED3562268.1"/>
    </source>
</evidence>